<evidence type="ECO:0000313" key="1">
    <source>
        <dbReference type="EMBL" id="KAJ4719395.1"/>
    </source>
</evidence>
<comment type="caution">
    <text evidence="1">The sequence shown here is derived from an EMBL/GenBank/DDBJ whole genome shotgun (WGS) entry which is preliminary data.</text>
</comment>
<proteinExistence type="predicted"/>
<reference evidence="1 2" key="1">
    <citation type="journal article" date="2023" name="Science">
        <title>Complex scaffold remodeling in plant triterpene biosynthesis.</title>
        <authorList>
            <person name="De La Pena R."/>
            <person name="Hodgson H."/>
            <person name="Liu J.C."/>
            <person name="Stephenson M.J."/>
            <person name="Martin A.C."/>
            <person name="Owen C."/>
            <person name="Harkess A."/>
            <person name="Leebens-Mack J."/>
            <person name="Jimenez L.E."/>
            <person name="Osbourn A."/>
            <person name="Sattely E.S."/>
        </authorList>
    </citation>
    <scope>NUCLEOTIDE SEQUENCE [LARGE SCALE GENOMIC DNA]</scope>
    <source>
        <strain evidence="2">cv. JPN11</strain>
        <tissue evidence="1">Leaf</tissue>
    </source>
</reference>
<gene>
    <name evidence="1" type="ORF">OWV82_007381</name>
</gene>
<dbReference type="Proteomes" id="UP001164539">
    <property type="component" value="Chromosome 4"/>
</dbReference>
<sequence length="261" mass="29281">MATSESSSISATSRDISPNKDKKVILVKEKFGEEEEEEEVVERLKPRRPKSDLNLLFNQKQNIAADDSVSETHEVELKLFSMGTSSQANESSSHASIRKRQSRRRGFSCSFCNKNFSTSQALGGHQNAHKQERALAKRRKEMDMGGGLGHHNFPYYPYSTISQIPNFYGSFNRPPIGISMQSMIRKPSYPWIPLRDRFVNGKTVMNNNAQIAYDKLRLESVFQQAQNGSDSLSFNGGGDTLKGKNPLLNQDDSGLDLSLKL</sequence>
<evidence type="ECO:0000313" key="2">
    <source>
        <dbReference type="Proteomes" id="UP001164539"/>
    </source>
</evidence>
<dbReference type="EMBL" id="CM051397">
    <property type="protein sequence ID" value="KAJ4719395.1"/>
    <property type="molecule type" value="Genomic_DNA"/>
</dbReference>
<protein>
    <submittedName>
        <fullName evidence="1">Zinc finger family protein</fullName>
    </submittedName>
</protein>
<organism evidence="1 2">
    <name type="scientific">Melia azedarach</name>
    <name type="common">Chinaberry tree</name>
    <dbReference type="NCBI Taxonomy" id="155640"/>
    <lineage>
        <taxon>Eukaryota</taxon>
        <taxon>Viridiplantae</taxon>
        <taxon>Streptophyta</taxon>
        <taxon>Embryophyta</taxon>
        <taxon>Tracheophyta</taxon>
        <taxon>Spermatophyta</taxon>
        <taxon>Magnoliopsida</taxon>
        <taxon>eudicotyledons</taxon>
        <taxon>Gunneridae</taxon>
        <taxon>Pentapetalae</taxon>
        <taxon>rosids</taxon>
        <taxon>malvids</taxon>
        <taxon>Sapindales</taxon>
        <taxon>Meliaceae</taxon>
        <taxon>Melia</taxon>
    </lineage>
</organism>
<keyword evidence="2" id="KW-1185">Reference proteome</keyword>
<name>A0ACC1Y6Q0_MELAZ</name>
<accession>A0ACC1Y6Q0</accession>